<keyword evidence="6 9" id="KW-0822">Tryptophan biosynthesis</keyword>
<comment type="pathway">
    <text evidence="2 9">Amino-acid biosynthesis; L-tryptophan biosynthesis; L-tryptophan from chorismate: step 3/5.</text>
</comment>
<proteinExistence type="inferred from homology"/>
<dbReference type="CDD" id="cd00405">
    <property type="entry name" value="PRAI"/>
    <property type="match status" value="1"/>
</dbReference>
<protein>
    <recommendedName>
        <fullName evidence="4 9">N-(5'-phosphoribosyl)anthranilate isomerase</fullName>
        <shortName evidence="9">PRAI</shortName>
        <ecNumber evidence="3 9">5.3.1.24</ecNumber>
    </recommendedName>
</protein>
<dbReference type="Gene3D" id="3.20.20.70">
    <property type="entry name" value="Aldolase class I"/>
    <property type="match status" value="1"/>
</dbReference>
<evidence type="ECO:0000259" key="10">
    <source>
        <dbReference type="Pfam" id="PF00697"/>
    </source>
</evidence>
<name>A0ABV1IWQ6_9FIRM</name>
<evidence type="ECO:0000256" key="8">
    <source>
        <dbReference type="ARBA" id="ARBA00023235"/>
    </source>
</evidence>
<evidence type="ECO:0000256" key="3">
    <source>
        <dbReference type="ARBA" id="ARBA00012572"/>
    </source>
</evidence>
<reference evidence="11 12" key="1">
    <citation type="submission" date="2024-04" db="EMBL/GenBank/DDBJ databases">
        <title>Human intestinal bacterial collection.</title>
        <authorList>
            <person name="Pauvert C."/>
            <person name="Hitch T.C.A."/>
            <person name="Clavel T."/>
        </authorList>
    </citation>
    <scope>NUCLEOTIDE SEQUENCE [LARGE SCALE GENOMIC DNA]</scope>
    <source>
        <strain evidence="11 12">CLA-AA-H249</strain>
    </source>
</reference>
<comment type="similarity">
    <text evidence="9">Belongs to the TrpF family.</text>
</comment>
<evidence type="ECO:0000256" key="9">
    <source>
        <dbReference type="HAMAP-Rule" id="MF_00135"/>
    </source>
</evidence>
<keyword evidence="8 9" id="KW-0413">Isomerase</keyword>
<dbReference type="Proteomes" id="UP001482154">
    <property type="component" value="Unassembled WGS sequence"/>
</dbReference>
<feature type="domain" description="N-(5'phosphoribosyl) anthranilate isomerase (PRAI)" evidence="10">
    <location>
        <begin position="3"/>
        <end position="202"/>
    </location>
</feature>
<accession>A0ABV1IWQ6</accession>
<keyword evidence="12" id="KW-1185">Reference proteome</keyword>
<comment type="catalytic activity">
    <reaction evidence="1 9">
        <text>N-(5-phospho-beta-D-ribosyl)anthranilate = 1-(2-carboxyphenylamino)-1-deoxy-D-ribulose 5-phosphate</text>
        <dbReference type="Rhea" id="RHEA:21540"/>
        <dbReference type="ChEBI" id="CHEBI:18277"/>
        <dbReference type="ChEBI" id="CHEBI:58613"/>
        <dbReference type="EC" id="5.3.1.24"/>
    </reaction>
</comment>
<evidence type="ECO:0000256" key="6">
    <source>
        <dbReference type="ARBA" id="ARBA00022822"/>
    </source>
</evidence>
<dbReference type="PANTHER" id="PTHR42894">
    <property type="entry name" value="N-(5'-PHOSPHORIBOSYL)ANTHRANILATE ISOMERASE"/>
    <property type="match status" value="1"/>
</dbReference>
<dbReference type="PANTHER" id="PTHR42894:SF1">
    <property type="entry name" value="N-(5'-PHOSPHORIBOSYL)ANTHRANILATE ISOMERASE"/>
    <property type="match status" value="1"/>
</dbReference>
<evidence type="ECO:0000313" key="11">
    <source>
        <dbReference type="EMBL" id="MEQ2711630.1"/>
    </source>
</evidence>
<evidence type="ECO:0000256" key="2">
    <source>
        <dbReference type="ARBA" id="ARBA00004664"/>
    </source>
</evidence>
<gene>
    <name evidence="9" type="primary">trpF</name>
    <name evidence="11" type="ORF">AAAU51_10670</name>
</gene>
<organism evidence="11 12">
    <name type="scientific">Anaerostipes amylophilus</name>
    <dbReference type="NCBI Taxonomy" id="2981779"/>
    <lineage>
        <taxon>Bacteria</taxon>
        <taxon>Bacillati</taxon>
        <taxon>Bacillota</taxon>
        <taxon>Clostridia</taxon>
        <taxon>Lachnospirales</taxon>
        <taxon>Lachnospiraceae</taxon>
        <taxon>Anaerostipes</taxon>
    </lineage>
</organism>
<comment type="caution">
    <text evidence="11">The sequence shown here is derived from an EMBL/GenBank/DDBJ whole genome shotgun (WGS) entry which is preliminary data.</text>
</comment>
<dbReference type="HAMAP" id="MF_00135">
    <property type="entry name" value="PRAI"/>
    <property type="match status" value="1"/>
</dbReference>
<keyword evidence="7 9" id="KW-0057">Aromatic amino acid biosynthesis</keyword>
<evidence type="ECO:0000256" key="1">
    <source>
        <dbReference type="ARBA" id="ARBA00001164"/>
    </source>
</evidence>
<dbReference type="RefSeq" id="WP_349111184.1">
    <property type="nucleotide sequence ID" value="NZ_JBBNIN010000016.1"/>
</dbReference>
<dbReference type="InterPro" id="IPR044643">
    <property type="entry name" value="TrpF_fam"/>
</dbReference>
<dbReference type="InterPro" id="IPR011060">
    <property type="entry name" value="RibuloseP-bd_barrel"/>
</dbReference>
<evidence type="ECO:0000256" key="7">
    <source>
        <dbReference type="ARBA" id="ARBA00023141"/>
    </source>
</evidence>
<evidence type="ECO:0000313" key="12">
    <source>
        <dbReference type="Proteomes" id="UP001482154"/>
    </source>
</evidence>
<dbReference type="SUPFAM" id="SSF51366">
    <property type="entry name" value="Ribulose-phoshate binding barrel"/>
    <property type="match status" value="1"/>
</dbReference>
<dbReference type="GO" id="GO:0016853">
    <property type="term" value="F:isomerase activity"/>
    <property type="evidence" value="ECO:0007669"/>
    <property type="project" value="UniProtKB-KW"/>
</dbReference>
<dbReference type="EMBL" id="JBBNIN010000016">
    <property type="protein sequence ID" value="MEQ2711630.1"/>
    <property type="molecule type" value="Genomic_DNA"/>
</dbReference>
<keyword evidence="5 9" id="KW-0028">Amino-acid biosynthesis</keyword>
<dbReference type="EC" id="5.3.1.24" evidence="3 9"/>
<sequence>MKVKMCGMRRKEDIAYANEVKPDAVGYIFFPKSKRYVTGQQAKEFDQDLDQDILSIGVFVNETIEKVIEIANQVPLDVIQLHGDEDHTYIEQLKQQTDKEIWKVVRVKDTNDIKEAEKLPVDKLLLDTFTEEKDMYGGTGKVMNYNLIPKEGISKPFFIAGGLHSNNIKEIIKKVHPYGIDISSGIETDGYKDLKKMKEIMQITGGRHE</sequence>
<evidence type="ECO:0000256" key="4">
    <source>
        <dbReference type="ARBA" id="ARBA00022272"/>
    </source>
</evidence>
<dbReference type="InterPro" id="IPR013785">
    <property type="entry name" value="Aldolase_TIM"/>
</dbReference>
<evidence type="ECO:0000256" key="5">
    <source>
        <dbReference type="ARBA" id="ARBA00022605"/>
    </source>
</evidence>
<dbReference type="Pfam" id="PF00697">
    <property type="entry name" value="PRAI"/>
    <property type="match status" value="1"/>
</dbReference>
<dbReference type="InterPro" id="IPR001240">
    <property type="entry name" value="PRAI_dom"/>
</dbReference>